<dbReference type="RefSeq" id="WP_075636829.1">
    <property type="nucleotide sequence ID" value="NZ_MKIO01000041.1"/>
</dbReference>
<organism evidence="1 2">
    <name type="scientific">Xaviernesmea rhizosphaerae</name>
    <dbReference type="NCBI Taxonomy" id="1672749"/>
    <lineage>
        <taxon>Bacteria</taxon>
        <taxon>Pseudomonadati</taxon>
        <taxon>Pseudomonadota</taxon>
        <taxon>Alphaproteobacteria</taxon>
        <taxon>Hyphomicrobiales</taxon>
        <taxon>Rhizobiaceae</taxon>
        <taxon>Rhizobium/Agrobacterium group</taxon>
        <taxon>Xaviernesmea</taxon>
    </lineage>
</organism>
<comment type="caution">
    <text evidence="1">The sequence shown here is derived from an EMBL/GenBank/DDBJ whole genome shotgun (WGS) entry which is preliminary data.</text>
</comment>
<dbReference type="AlphaFoldDB" id="A0A1Q9ADG4"/>
<dbReference type="InterPro" id="IPR023214">
    <property type="entry name" value="HAD_sf"/>
</dbReference>
<dbReference type="Gene3D" id="3.40.50.1000">
    <property type="entry name" value="HAD superfamily/HAD-like"/>
    <property type="match status" value="1"/>
</dbReference>
<dbReference type="EMBL" id="MKIO01000041">
    <property type="protein sequence ID" value="OLP52964.1"/>
    <property type="molecule type" value="Genomic_DNA"/>
</dbReference>
<dbReference type="Gene3D" id="1.10.150.450">
    <property type="match status" value="1"/>
</dbReference>
<dbReference type="PANTHER" id="PTHR12725:SF117">
    <property type="entry name" value="HALOACID DEHALOGENASE-LIKE HYDROLASE"/>
    <property type="match status" value="1"/>
</dbReference>
<protein>
    <submittedName>
        <fullName evidence="1">Pyrimidine 5'-nucleotidase</fullName>
    </submittedName>
</protein>
<proteinExistence type="predicted"/>
<dbReference type="SFLD" id="SFLDG01132">
    <property type="entry name" value="C1.5.3:_5'-Nucleotidase_Like"/>
    <property type="match status" value="1"/>
</dbReference>
<dbReference type="SFLD" id="SFLDS00003">
    <property type="entry name" value="Haloacid_Dehalogenase"/>
    <property type="match status" value="1"/>
</dbReference>
<dbReference type="Proteomes" id="UP000186143">
    <property type="component" value="Unassembled WGS sequence"/>
</dbReference>
<evidence type="ECO:0000313" key="1">
    <source>
        <dbReference type="EMBL" id="OLP52964.1"/>
    </source>
</evidence>
<reference evidence="1 2" key="1">
    <citation type="submission" date="2016-09" db="EMBL/GenBank/DDBJ databases">
        <title>Rhizobium sp. nov., a novel species isolated from the rice rhizosphere.</title>
        <authorList>
            <person name="Zhao J."/>
            <person name="Zhang X."/>
        </authorList>
    </citation>
    <scope>NUCLEOTIDE SEQUENCE [LARGE SCALE GENOMIC DNA]</scope>
    <source>
        <strain evidence="1 2">MH17</strain>
    </source>
</reference>
<dbReference type="InterPro" id="IPR010237">
    <property type="entry name" value="Pyr-5-nucltdase"/>
</dbReference>
<accession>A0A1Q9ADG4</accession>
<dbReference type="STRING" id="1672749.BJF92_18165"/>
<dbReference type="InterPro" id="IPR036412">
    <property type="entry name" value="HAD-like_sf"/>
</dbReference>
<dbReference type="PANTHER" id="PTHR12725">
    <property type="entry name" value="HALOACID DEHALOGENASE-LIKE HYDROLASE"/>
    <property type="match status" value="1"/>
</dbReference>
<name>A0A1Q9ADG4_9HYPH</name>
<dbReference type="OrthoDB" id="9803141at2"/>
<dbReference type="SFLD" id="SFLDG01129">
    <property type="entry name" value="C1.5:_HAD__Beta-PGM__Phosphata"/>
    <property type="match status" value="1"/>
</dbReference>
<dbReference type="Pfam" id="PF00702">
    <property type="entry name" value="Hydrolase"/>
    <property type="match status" value="1"/>
</dbReference>
<dbReference type="NCBIfam" id="TIGR01993">
    <property type="entry name" value="Pyr-5-nucltdase"/>
    <property type="match status" value="1"/>
</dbReference>
<dbReference type="SUPFAM" id="SSF56784">
    <property type="entry name" value="HAD-like"/>
    <property type="match status" value="1"/>
</dbReference>
<sequence length="253" mass="28824">MQDALSTRQDLFADFKHVDFWIFDLDNTLYPQDLNLMVQMRTRTYDYIRQLLDTDHTGAAELYERFETVYGTAFNGLIIEHGIDPHVFLDYVHDIDHGLLVPDLQLADAIRSLPGKRVIYTNGTVGHAENVLKRLGITDAFDCIFDIVWADLDPKPHRAPYERLFAQMGADPKRAAMFEDVARNLEIPHVLGARTVLVSPEFLCRSRHTDRAAADVAPGYIDYITHDLRGFLAGVLNALPDNRHNEDDRPGTF</sequence>
<evidence type="ECO:0000313" key="2">
    <source>
        <dbReference type="Proteomes" id="UP000186143"/>
    </source>
</evidence>
<gene>
    <name evidence="1" type="ORF">BJF92_18165</name>
</gene>